<dbReference type="GO" id="GO:0042771">
    <property type="term" value="P:intrinsic apoptotic signaling pathway in response to DNA damage by p53 class mediator"/>
    <property type="evidence" value="ECO:0007669"/>
    <property type="project" value="TreeGrafter"/>
</dbReference>
<dbReference type="GO" id="GO:0003714">
    <property type="term" value="F:transcription corepressor activity"/>
    <property type="evidence" value="ECO:0007669"/>
    <property type="project" value="TreeGrafter"/>
</dbReference>
<evidence type="ECO:0008006" key="10">
    <source>
        <dbReference type="Google" id="ProtNLM"/>
    </source>
</evidence>
<keyword evidence="7" id="KW-0812">Transmembrane</keyword>
<dbReference type="GO" id="GO:0004674">
    <property type="term" value="F:protein serine/threonine kinase activity"/>
    <property type="evidence" value="ECO:0007669"/>
    <property type="project" value="UniProtKB-KW"/>
</dbReference>
<dbReference type="GO" id="GO:0046332">
    <property type="term" value="F:SMAD binding"/>
    <property type="evidence" value="ECO:0007669"/>
    <property type="project" value="TreeGrafter"/>
</dbReference>
<evidence type="ECO:0000256" key="6">
    <source>
        <dbReference type="SAM" id="MobiDB-lite"/>
    </source>
</evidence>
<name>A0A9N7U9U8_PLEPL</name>
<keyword evidence="3" id="KW-0547">Nucleotide-binding</keyword>
<proteinExistence type="predicted"/>
<dbReference type="EMBL" id="CADEAL010000970">
    <property type="protein sequence ID" value="CAB1427475.1"/>
    <property type="molecule type" value="Genomic_DNA"/>
</dbReference>
<evidence type="ECO:0000313" key="9">
    <source>
        <dbReference type="Proteomes" id="UP001153269"/>
    </source>
</evidence>
<evidence type="ECO:0000256" key="2">
    <source>
        <dbReference type="ARBA" id="ARBA00022679"/>
    </source>
</evidence>
<dbReference type="AlphaFoldDB" id="A0A9N7U9U8"/>
<dbReference type="InterPro" id="IPR050494">
    <property type="entry name" value="Ser_Thr_dual-spec_kinase"/>
</dbReference>
<dbReference type="PANTHER" id="PTHR24058">
    <property type="entry name" value="DUAL SPECIFICITY PROTEIN KINASE"/>
    <property type="match status" value="1"/>
</dbReference>
<protein>
    <recommendedName>
        <fullName evidence="10">Protein kinase domain-containing protein</fullName>
    </recommendedName>
</protein>
<comment type="caution">
    <text evidence="8">The sequence shown here is derived from an EMBL/GenBank/DDBJ whole genome shotgun (WGS) entry which is preliminary data.</text>
</comment>
<keyword evidence="9" id="KW-1185">Reference proteome</keyword>
<dbReference type="GO" id="GO:0004713">
    <property type="term" value="F:protein tyrosine kinase activity"/>
    <property type="evidence" value="ECO:0007669"/>
    <property type="project" value="TreeGrafter"/>
</dbReference>
<dbReference type="Gene3D" id="1.10.510.10">
    <property type="entry name" value="Transferase(Phosphotransferase) domain 1"/>
    <property type="match status" value="1"/>
</dbReference>
<dbReference type="GO" id="GO:0016605">
    <property type="term" value="C:PML body"/>
    <property type="evidence" value="ECO:0007669"/>
    <property type="project" value="TreeGrafter"/>
</dbReference>
<evidence type="ECO:0000256" key="5">
    <source>
        <dbReference type="ARBA" id="ARBA00022840"/>
    </source>
</evidence>
<dbReference type="PANTHER" id="PTHR24058:SF53">
    <property type="entry name" value="HOMEODOMAIN-INTERACTING PROTEIN KINASE 2"/>
    <property type="match status" value="1"/>
</dbReference>
<evidence type="ECO:0000256" key="4">
    <source>
        <dbReference type="ARBA" id="ARBA00022777"/>
    </source>
</evidence>
<dbReference type="InterPro" id="IPR011009">
    <property type="entry name" value="Kinase-like_dom_sf"/>
</dbReference>
<keyword evidence="5" id="KW-0067">ATP-binding</keyword>
<keyword evidence="7" id="KW-0472">Membrane</keyword>
<keyword evidence="4" id="KW-0418">Kinase</keyword>
<dbReference type="GO" id="GO:0045944">
    <property type="term" value="P:positive regulation of transcription by RNA polymerase II"/>
    <property type="evidence" value="ECO:0007669"/>
    <property type="project" value="TreeGrafter"/>
</dbReference>
<dbReference type="SUPFAM" id="SSF56112">
    <property type="entry name" value="Protein kinase-like (PK-like)"/>
    <property type="match status" value="1"/>
</dbReference>
<evidence type="ECO:0000256" key="1">
    <source>
        <dbReference type="ARBA" id="ARBA00022527"/>
    </source>
</evidence>
<evidence type="ECO:0000313" key="8">
    <source>
        <dbReference type="EMBL" id="CAB1427475.1"/>
    </source>
</evidence>
<gene>
    <name evidence="8" type="ORF">PLEPLA_LOCUS15415</name>
</gene>
<keyword evidence="2" id="KW-0808">Transferase</keyword>
<keyword evidence="1" id="KW-0723">Serine/threonine-protein kinase</keyword>
<feature type="region of interest" description="Disordered" evidence="6">
    <location>
        <begin position="110"/>
        <end position="129"/>
    </location>
</feature>
<dbReference type="Proteomes" id="UP001153269">
    <property type="component" value="Unassembled WGS sequence"/>
</dbReference>
<evidence type="ECO:0000256" key="3">
    <source>
        <dbReference type="ARBA" id="ARBA00022741"/>
    </source>
</evidence>
<feature type="transmembrane region" description="Helical" evidence="7">
    <location>
        <begin position="25"/>
        <end position="44"/>
    </location>
</feature>
<organism evidence="8 9">
    <name type="scientific">Pleuronectes platessa</name>
    <name type="common">European plaice</name>
    <dbReference type="NCBI Taxonomy" id="8262"/>
    <lineage>
        <taxon>Eukaryota</taxon>
        <taxon>Metazoa</taxon>
        <taxon>Chordata</taxon>
        <taxon>Craniata</taxon>
        <taxon>Vertebrata</taxon>
        <taxon>Euteleostomi</taxon>
        <taxon>Actinopterygii</taxon>
        <taxon>Neopterygii</taxon>
        <taxon>Teleostei</taxon>
        <taxon>Neoteleostei</taxon>
        <taxon>Acanthomorphata</taxon>
        <taxon>Carangaria</taxon>
        <taxon>Pleuronectiformes</taxon>
        <taxon>Pleuronectoidei</taxon>
        <taxon>Pleuronectidae</taxon>
        <taxon>Pleuronectes</taxon>
    </lineage>
</organism>
<reference evidence="8" key="1">
    <citation type="submission" date="2020-03" db="EMBL/GenBank/DDBJ databases">
        <authorList>
            <person name="Weist P."/>
        </authorList>
    </citation>
    <scope>NUCLEOTIDE SEQUENCE</scope>
</reference>
<accession>A0A9N7U9U8</accession>
<dbReference type="GO" id="GO:0005737">
    <property type="term" value="C:cytoplasm"/>
    <property type="evidence" value="ECO:0007669"/>
    <property type="project" value="TreeGrafter"/>
</dbReference>
<evidence type="ECO:0000256" key="7">
    <source>
        <dbReference type="SAM" id="Phobius"/>
    </source>
</evidence>
<keyword evidence="7" id="KW-1133">Transmembrane helix</keyword>
<dbReference type="GO" id="GO:0003713">
    <property type="term" value="F:transcription coactivator activity"/>
    <property type="evidence" value="ECO:0007669"/>
    <property type="project" value="TreeGrafter"/>
</dbReference>
<sequence>MDIQPCGYMAPEICLGLPFTEAIDVWGVGCVLAFMYLAQNLFSIKCEYQMMKNMVTLLGLPQDHLLRAGRYSERFFIEEEGEDGPSWRLMTAAEFTAVSNVKTEGRGEFHQAAKLPQQPDSYPSKVGGG</sequence>
<dbReference type="GO" id="GO:0005524">
    <property type="term" value="F:ATP binding"/>
    <property type="evidence" value="ECO:0007669"/>
    <property type="project" value="UniProtKB-KW"/>
</dbReference>
<dbReference type="GO" id="GO:0007224">
    <property type="term" value="P:smoothened signaling pathway"/>
    <property type="evidence" value="ECO:0007669"/>
    <property type="project" value="TreeGrafter"/>
</dbReference>